<reference evidence="1" key="1">
    <citation type="submission" date="2014-11" db="EMBL/GenBank/DDBJ databases">
        <authorList>
            <person name="Amaro Gonzalez C."/>
        </authorList>
    </citation>
    <scope>NUCLEOTIDE SEQUENCE</scope>
</reference>
<dbReference type="EMBL" id="GBXM01043245">
    <property type="protein sequence ID" value="JAH65332.1"/>
    <property type="molecule type" value="Transcribed_RNA"/>
</dbReference>
<accession>A0A0E9UHW7</accession>
<name>A0A0E9UHW7_ANGAN</name>
<proteinExistence type="predicted"/>
<dbReference type="AlphaFoldDB" id="A0A0E9UHW7"/>
<evidence type="ECO:0000313" key="1">
    <source>
        <dbReference type="EMBL" id="JAH65332.1"/>
    </source>
</evidence>
<sequence length="28" mass="3317">MYTFLIPILSNSIFEKCQHHNFTCVDNT</sequence>
<protein>
    <submittedName>
        <fullName evidence="1">Uncharacterized protein</fullName>
    </submittedName>
</protein>
<reference evidence="1" key="2">
    <citation type="journal article" date="2015" name="Fish Shellfish Immunol.">
        <title>Early steps in the European eel (Anguilla anguilla)-Vibrio vulnificus interaction in the gills: Role of the RtxA13 toxin.</title>
        <authorList>
            <person name="Callol A."/>
            <person name="Pajuelo D."/>
            <person name="Ebbesson L."/>
            <person name="Teles M."/>
            <person name="MacKenzie S."/>
            <person name="Amaro C."/>
        </authorList>
    </citation>
    <scope>NUCLEOTIDE SEQUENCE</scope>
</reference>
<organism evidence="1">
    <name type="scientific">Anguilla anguilla</name>
    <name type="common">European freshwater eel</name>
    <name type="synonym">Muraena anguilla</name>
    <dbReference type="NCBI Taxonomy" id="7936"/>
    <lineage>
        <taxon>Eukaryota</taxon>
        <taxon>Metazoa</taxon>
        <taxon>Chordata</taxon>
        <taxon>Craniata</taxon>
        <taxon>Vertebrata</taxon>
        <taxon>Euteleostomi</taxon>
        <taxon>Actinopterygii</taxon>
        <taxon>Neopterygii</taxon>
        <taxon>Teleostei</taxon>
        <taxon>Anguilliformes</taxon>
        <taxon>Anguillidae</taxon>
        <taxon>Anguilla</taxon>
    </lineage>
</organism>